<comment type="cofactor">
    <cofactor evidence="6">
        <name>heme</name>
        <dbReference type="ChEBI" id="CHEBI:30413"/>
    </cofactor>
</comment>
<gene>
    <name evidence="8" type="ORF">RJ639_003344</name>
</gene>
<evidence type="ECO:0000313" key="8">
    <source>
        <dbReference type="EMBL" id="KAK3019996.1"/>
    </source>
</evidence>
<keyword evidence="2 6" id="KW-0479">Metal-binding</keyword>
<dbReference type="GO" id="GO:0004497">
    <property type="term" value="F:monooxygenase activity"/>
    <property type="evidence" value="ECO:0007669"/>
    <property type="project" value="UniProtKB-KW"/>
</dbReference>
<dbReference type="PROSITE" id="PS00086">
    <property type="entry name" value="CYTOCHROME_P450"/>
    <property type="match status" value="1"/>
</dbReference>
<evidence type="ECO:0000256" key="2">
    <source>
        <dbReference type="ARBA" id="ARBA00022723"/>
    </source>
</evidence>
<feature type="binding site" description="axial binding residue" evidence="6">
    <location>
        <position position="24"/>
    </location>
    <ligand>
        <name>heme</name>
        <dbReference type="ChEBI" id="CHEBI:30413"/>
    </ligand>
    <ligandPart>
        <name>Fe</name>
        <dbReference type="ChEBI" id="CHEBI:18248"/>
    </ligandPart>
</feature>
<accession>A0AA89B2Y2</accession>
<proteinExistence type="inferred from homology"/>
<keyword evidence="5 7" id="KW-0503">Monooxygenase</keyword>
<evidence type="ECO:0008006" key="10">
    <source>
        <dbReference type="Google" id="ProtNLM"/>
    </source>
</evidence>
<dbReference type="InterPro" id="IPR017972">
    <property type="entry name" value="Cyt_P450_CS"/>
</dbReference>
<keyword evidence="1 6" id="KW-0349">Heme</keyword>
<dbReference type="PANTHER" id="PTHR47947:SF57">
    <property type="entry name" value="CYTOCHROME P450 81F3-LIKE"/>
    <property type="match status" value="1"/>
</dbReference>
<dbReference type="InterPro" id="IPR001128">
    <property type="entry name" value="Cyt_P450"/>
</dbReference>
<evidence type="ECO:0000256" key="5">
    <source>
        <dbReference type="ARBA" id="ARBA00023033"/>
    </source>
</evidence>
<comment type="similarity">
    <text evidence="7">Belongs to the cytochrome P450 family.</text>
</comment>
<reference evidence="8" key="1">
    <citation type="submission" date="2022-12" db="EMBL/GenBank/DDBJ databases">
        <title>Draft genome assemblies for two species of Escallonia (Escalloniales).</title>
        <authorList>
            <person name="Chanderbali A."/>
            <person name="Dervinis C."/>
            <person name="Anghel I."/>
            <person name="Soltis D."/>
            <person name="Soltis P."/>
            <person name="Zapata F."/>
        </authorList>
    </citation>
    <scope>NUCLEOTIDE SEQUENCE</scope>
    <source>
        <strain evidence="8">UCBG64.0493</strain>
        <tissue evidence="8">Leaf</tissue>
    </source>
</reference>
<evidence type="ECO:0000256" key="4">
    <source>
        <dbReference type="ARBA" id="ARBA00023004"/>
    </source>
</evidence>
<evidence type="ECO:0000256" key="1">
    <source>
        <dbReference type="ARBA" id="ARBA00022617"/>
    </source>
</evidence>
<dbReference type="InterPro" id="IPR002401">
    <property type="entry name" value="Cyt_P450_E_grp-I"/>
</dbReference>
<dbReference type="PRINTS" id="PR00463">
    <property type="entry name" value="EP450I"/>
</dbReference>
<dbReference type="PANTHER" id="PTHR47947">
    <property type="entry name" value="CYTOCHROME P450 82C3-RELATED"/>
    <property type="match status" value="1"/>
</dbReference>
<dbReference type="GO" id="GO:0020037">
    <property type="term" value="F:heme binding"/>
    <property type="evidence" value="ECO:0007669"/>
    <property type="project" value="InterPro"/>
</dbReference>
<dbReference type="InterPro" id="IPR050651">
    <property type="entry name" value="Plant_Cytochrome_P450_Monoox"/>
</dbReference>
<dbReference type="SUPFAM" id="SSF48264">
    <property type="entry name" value="Cytochrome P450"/>
    <property type="match status" value="1"/>
</dbReference>
<dbReference type="Gene3D" id="1.10.630.10">
    <property type="entry name" value="Cytochrome P450"/>
    <property type="match status" value="1"/>
</dbReference>
<evidence type="ECO:0000256" key="7">
    <source>
        <dbReference type="RuleBase" id="RU000461"/>
    </source>
</evidence>
<dbReference type="AlphaFoldDB" id="A0AA89B2Y2"/>
<sequence length="85" mass="9326">MARFVSWRSEGHGLMPFGMGRRSCPGASLAQGVVGLALASLIQCFEWERMTENQIDLTEGTGLSLPKLEPLVALCRVPHIMDKIL</sequence>
<dbReference type="Pfam" id="PF00067">
    <property type="entry name" value="p450"/>
    <property type="match status" value="1"/>
</dbReference>
<keyword evidence="9" id="KW-1185">Reference proteome</keyword>
<dbReference type="GO" id="GO:0016705">
    <property type="term" value="F:oxidoreductase activity, acting on paired donors, with incorporation or reduction of molecular oxygen"/>
    <property type="evidence" value="ECO:0007669"/>
    <property type="project" value="InterPro"/>
</dbReference>
<evidence type="ECO:0000313" key="9">
    <source>
        <dbReference type="Proteomes" id="UP001188597"/>
    </source>
</evidence>
<dbReference type="InterPro" id="IPR036396">
    <property type="entry name" value="Cyt_P450_sf"/>
</dbReference>
<dbReference type="GO" id="GO:0005506">
    <property type="term" value="F:iron ion binding"/>
    <property type="evidence" value="ECO:0007669"/>
    <property type="project" value="InterPro"/>
</dbReference>
<organism evidence="8 9">
    <name type="scientific">Escallonia herrerae</name>
    <dbReference type="NCBI Taxonomy" id="1293975"/>
    <lineage>
        <taxon>Eukaryota</taxon>
        <taxon>Viridiplantae</taxon>
        <taxon>Streptophyta</taxon>
        <taxon>Embryophyta</taxon>
        <taxon>Tracheophyta</taxon>
        <taxon>Spermatophyta</taxon>
        <taxon>Magnoliopsida</taxon>
        <taxon>eudicotyledons</taxon>
        <taxon>Gunneridae</taxon>
        <taxon>Pentapetalae</taxon>
        <taxon>asterids</taxon>
        <taxon>campanulids</taxon>
        <taxon>Escalloniales</taxon>
        <taxon>Escalloniaceae</taxon>
        <taxon>Escallonia</taxon>
    </lineage>
</organism>
<name>A0AA89B2Y2_9ASTE</name>
<comment type="caution">
    <text evidence="8">The sequence shown here is derived from an EMBL/GenBank/DDBJ whole genome shotgun (WGS) entry which is preliminary data.</text>
</comment>
<dbReference type="EMBL" id="JAVXUP010000842">
    <property type="protein sequence ID" value="KAK3019996.1"/>
    <property type="molecule type" value="Genomic_DNA"/>
</dbReference>
<evidence type="ECO:0000256" key="6">
    <source>
        <dbReference type="PIRSR" id="PIRSR602401-1"/>
    </source>
</evidence>
<keyword evidence="3 7" id="KW-0560">Oxidoreductase</keyword>
<keyword evidence="4 6" id="KW-0408">Iron</keyword>
<evidence type="ECO:0000256" key="3">
    <source>
        <dbReference type="ARBA" id="ARBA00023002"/>
    </source>
</evidence>
<protein>
    <recommendedName>
        <fullName evidence="10">Cytochrome P450</fullName>
    </recommendedName>
</protein>
<dbReference type="Proteomes" id="UP001188597">
    <property type="component" value="Unassembled WGS sequence"/>
</dbReference>